<sequence length="1075" mass="126837">MKSKTFIAFFAFLIILLITPFFIWHMSLEKELNALIIDKTVPDNTYREHKGITWALNYNKYVKKDRNIYDIEEDYVGFVPLKGNDYEIRHIEENLHDDIDLIYIADTYGVYEDEFLRENFRGERSNLIYGGITSNEIKEIKKTIYKNQIPLIAEFNSFASPTDMEARNELTSLLGIKWSGWIGRYFDELDPEKNEEIPLWMVENYKEQYGNDWAFEKGGIVLIRDDDYILVLEENNDFVGKGIKFSLTDKGEDFFETKITSNYNYWFDIVLEEEADSLAEYSIAITDKGSNRLKEYSIPSIFPAVTKSSYYGMPIYYFAGDYADIENLPSFYEYAGLDKITRYLTMIQKDMGKNFYYRAYLPMMEKIFDETYKNKEAKEIKVLKEFEENDILYSSRIKENSFEIYIEEEWKETLIKGVNMGMAKPGRWPGEAGISFEEYYRWMIQIADMGANTIRVYTIHPPEFYQALWLHNQNSSNPLYVIHGIWIEEEGLEETLDAFDEKNIIPFEKEMKDVVDVIHGNAIIEEKVGHAHGEYIFDVSPYISGWILGIEWYPLMVENTNNLYRDIPEFKGDYFYTENAEAFEKWLAARMDFIVSYETENYKKQRPISFTNWPTTDLLDHPAEPSEEEDLVGINPNNIYTKEDFKAGYFASYHVYPYYPDFMNYEERYVNFIDHRGEKNNYAGYLKDLIDVHNMPVIIAEFGVPSSRGKTHENPFGWNQGKIRENEQGEIGVRLFEDMIQQGAAGGILFTWQDEWFKRTWNTMELDNPDRRPYWSNVQTNEQRFGLLSFETNKKPLDGNKDKWIEKYLLYEKEEGEIKSFYMDNDEAYLYFMVEYNTEKINLEDTDFYIFLNTIKNQGNKTIPFVNDLSFKEGIDFTIQISSEEENSRVWVDSYYDPFYYQYGYEIKYLDSNEKIEKNSGYFNPIYYALLKPVTIPSTGEKIPFSYYETGSLKNGNGNPESKDYDSLADYYIDKESGVLEIRIPWLLLNFKDPSQKEILGELWSAGLKSREIINAVDVSLGISKSGDMLDIIPSKIGTETREMISFTWENWEVPSYKERLKESYYIFQKFFISK</sequence>
<dbReference type="SUPFAM" id="SSF51445">
    <property type="entry name" value="(Trans)glycosidases"/>
    <property type="match status" value="1"/>
</dbReference>
<comment type="caution">
    <text evidence="2">The sequence shown here is derived from an EMBL/GenBank/DDBJ whole genome shotgun (WGS) entry which is preliminary data.</text>
</comment>
<dbReference type="Proteomes" id="UP001314903">
    <property type="component" value="Unassembled WGS sequence"/>
</dbReference>
<keyword evidence="1" id="KW-0472">Membrane</keyword>
<gene>
    <name evidence="2" type="ORF">J2Z35_002801</name>
</gene>
<evidence type="ECO:0000256" key="1">
    <source>
        <dbReference type="SAM" id="Phobius"/>
    </source>
</evidence>
<dbReference type="RefSeq" id="WP_209662018.1">
    <property type="nucleotide sequence ID" value="NZ_JAGGLI010000051.1"/>
</dbReference>
<reference evidence="2 3" key="1">
    <citation type="submission" date="2021-03" db="EMBL/GenBank/DDBJ databases">
        <title>Genomic Encyclopedia of Type Strains, Phase IV (KMG-IV): sequencing the most valuable type-strain genomes for metagenomic binning, comparative biology and taxonomic classification.</title>
        <authorList>
            <person name="Goeker M."/>
        </authorList>
    </citation>
    <scope>NUCLEOTIDE SEQUENCE [LARGE SCALE GENOMIC DNA]</scope>
    <source>
        <strain evidence="2 3">DSM 27512</strain>
    </source>
</reference>
<dbReference type="InterPro" id="IPR017853">
    <property type="entry name" value="GH"/>
</dbReference>
<evidence type="ECO:0000313" key="3">
    <source>
        <dbReference type="Proteomes" id="UP001314903"/>
    </source>
</evidence>
<dbReference type="EMBL" id="JAGGLI010000051">
    <property type="protein sequence ID" value="MBP2028963.1"/>
    <property type="molecule type" value="Genomic_DNA"/>
</dbReference>
<keyword evidence="3" id="KW-1185">Reference proteome</keyword>
<organism evidence="2 3">
    <name type="scientific">Acetoanaerobium pronyense</name>
    <dbReference type="NCBI Taxonomy" id="1482736"/>
    <lineage>
        <taxon>Bacteria</taxon>
        <taxon>Bacillati</taxon>
        <taxon>Bacillota</taxon>
        <taxon>Clostridia</taxon>
        <taxon>Peptostreptococcales</taxon>
        <taxon>Filifactoraceae</taxon>
        <taxon>Acetoanaerobium</taxon>
    </lineage>
</organism>
<evidence type="ECO:0008006" key="4">
    <source>
        <dbReference type="Google" id="ProtNLM"/>
    </source>
</evidence>
<accession>A0ABS4KMG0</accession>
<name>A0ABS4KMG0_9FIRM</name>
<feature type="transmembrane region" description="Helical" evidence="1">
    <location>
        <begin position="7"/>
        <end position="26"/>
    </location>
</feature>
<protein>
    <recommendedName>
        <fullName evidence="4">Glycosyl transferase family 2</fullName>
    </recommendedName>
</protein>
<proteinExistence type="predicted"/>
<keyword evidence="1" id="KW-1133">Transmembrane helix</keyword>
<evidence type="ECO:0000313" key="2">
    <source>
        <dbReference type="EMBL" id="MBP2028963.1"/>
    </source>
</evidence>
<dbReference type="Gene3D" id="3.20.20.80">
    <property type="entry name" value="Glycosidases"/>
    <property type="match status" value="1"/>
</dbReference>
<keyword evidence="1" id="KW-0812">Transmembrane</keyword>